<dbReference type="InterPro" id="IPR036397">
    <property type="entry name" value="RNaseH_sf"/>
</dbReference>
<dbReference type="AlphaFoldDB" id="A0A2Z6ZZ31"/>
<sequence length="97" mass="11464">MCWIFFLKHKSEVAQIFWKFRARVENESGCRIQTLRSDNGKEYTSDAFNRFCEEAGIQHQLTAPYTPQQNGVSERRNRFIFEMTRCMLYESAEAILG</sequence>
<dbReference type="GO" id="GO:0015074">
    <property type="term" value="P:DNA integration"/>
    <property type="evidence" value="ECO:0007669"/>
    <property type="project" value="InterPro"/>
</dbReference>
<dbReference type="SUPFAM" id="SSF53098">
    <property type="entry name" value="Ribonuclease H-like"/>
    <property type="match status" value="1"/>
</dbReference>
<dbReference type="Gene3D" id="3.30.420.10">
    <property type="entry name" value="Ribonuclease H-like superfamily/Ribonuclease H"/>
    <property type="match status" value="1"/>
</dbReference>
<dbReference type="InterPro" id="IPR039537">
    <property type="entry name" value="Retrotran_Ty1/copia-like"/>
</dbReference>
<dbReference type="Pfam" id="PF00665">
    <property type="entry name" value="rve"/>
    <property type="match status" value="1"/>
</dbReference>
<protein>
    <recommendedName>
        <fullName evidence="1">Integrase catalytic domain-containing protein</fullName>
    </recommendedName>
</protein>
<feature type="domain" description="Integrase catalytic" evidence="1">
    <location>
        <begin position="1"/>
        <end position="97"/>
    </location>
</feature>
<dbReference type="EMBL" id="KV020473">
    <property type="protein sequence ID" value="KZV14497.1"/>
    <property type="molecule type" value="Genomic_DNA"/>
</dbReference>
<organism evidence="2 3">
    <name type="scientific">Dorcoceras hygrometricum</name>
    <dbReference type="NCBI Taxonomy" id="472368"/>
    <lineage>
        <taxon>Eukaryota</taxon>
        <taxon>Viridiplantae</taxon>
        <taxon>Streptophyta</taxon>
        <taxon>Embryophyta</taxon>
        <taxon>Tracheophyta</taxon>
        <taxon>Spermatophyta</taxon>
        <taxon>Magnoliopsida</taxon>
        <taxon>eudicotyledons</taxon>
        <taxon>Gunneridae</taxon>
        <taxon>Pentapetalae</taxon>
        <taxon>asterids</taxon>
        <taxon>lamiids</taxon>
        <taxon>Lamiales</taxon>
        <taxon>Gesneriaceae</taxon>
        <taxon>Didymocarpoideae</taxon>
        <taxon>Trichosporeae</taxon>
        <taxon>Loxocarpinae</taxon>
        <taxon>Dorcoceras</taxon>
    </lineage>
</organism>
<reference evidence="2 3" key="1">
    <citation type="journal article" date="2015" name="Proc. Natl. Acad. Sci. U.S.A.">
        <title>The resurrection genome of Boea hygrometrica: A blueprint for survival of dehydration.</title>
        <authorList>
            <person name="Xiao L."/>
            <person name="Yang G."/>
            <person name="Zhang L."/>
            <person name="Yang X."/>
            <person name="Zhao S."/>
            <person name="Ji Z."/>
            <person name="Zhou Q."/>
            <person name="Hu M."/>
            <person name="Wang Y."/>
            <person name="Chen M."/>
            <person name="Xu Y."/>
            <person name="Jin H."/>
            <person name="Xiao X."/>
            <person name="Hu G."/>
            <person name="Bao F."/>
            <person name="Hu Y."/>
            <person name="Wan P."/>
            <person name="Li L."/>
            <person name="Deng X."/>
            <person name="Kuang T."/>
            <person name="Xiang C."/>
            <person name="Zhu J.K."/>
            <person name="Oliver M.J."/>
            <person name="He Y."/>
        </authorList>
    </citation>
    <scope>NUCLEOTIDE SEQUENCE [LARGE SCALE GENOMIC DNA]</scope>
    <source>
        <strain evidence="3">cv. XS01</strain>
    </source>
</reference>
<dbReference type="PROSITE" id="PS50994">
    <property type="entry name" value="INTEGRASE"/>
    <property type="match status" value="1"/>
</dbReference>
<dbReference type="InterPro" id="IPR012337">
    <property type="entry name" value="RNaseH-like_sf"/>
</dbReference>
<dbReference type="InterPro" id="IPR001584">
    <property type="entry name" value="Integrase_cat-core"/>
</dbReference>
<gene>
    <name evidence="2" type="ORF">F511_42925</name>
</gene>
<dbReference type="Proteomes" id="UP000250235">
    <property type="component" value="Unassembled WGS sequence"/>
</dbReference>
<evidence type="ECO:0000313" key="2">
    <source>
        <dbReference type="EMBL" id="KZV14497.1"/>
    </source>
</evidence>
<dbReference type="GO" id="GO:0003676">
    <property type="term" value="F:nucleic acid binding"/>
    <property type="evidence" value="ECO:0007669"/>
    <property type="project" value="InterPro"/>
</dbReference>
<dbReference type="PANTHER" id="PTHR42648:SF18">
    <property type="entry name" value="RETROTRANSPOSON, UNCLASSIFIED-LIKE PROTEIN"/>
    <property type="match status" value="1"/>
</dbReference>
<accession>A0A2Z6ZZ31</accession>
<evidence type="ECO:0000313" key="3">
    <source>
        <dbReference type="Proteomes" id="UP000250235"/>
    </source>
</evidence>
<dbReference type="OrthoDB" id="913584at2759"/>
<proteinExistence type="predicted"/>
<evidence type="ECO:0000259" key="1">
    <source>
        <dbReference type="PROSITE" id="PS50994"/>
    </source>
</evidence>
<name>A0A2Z6ZZ31_9LAMI</name>
<dbReference type="PANTHER" id="PTHR42648">
    <property type="entry name" value="TRANSPOSASE, PUTATIVE-RELATED"/>
    <property type="match status" value="1"/>
</dbReference>
<keyword evidence="3" id="KW-1185">Reference proteome</keyword>